<evidence type="ECO:0000313" key="2">
    <source>
        <dbReference type="EMBL" id="TBU00717.1"/>
    </source>
</evidence>
<accession>A0A4Q9L069</accession>
<dbReference type="Proteomes" id="UP000291404">
    <property type="component" value="Unassembled WGS sequence"/>
</dbReference>
<proteinExistence type="predicted"/>
<gene>
    <name evidence="2" type="ORF">CWI36_1554p0010</name>
</gene>
<evidence type="ECO:0000256" key="1">
    <source>
        <dbReference type="SAM" id="MobiDB-lite"/>
    </source>
</evidence>
<dbReference type="VEuPathDB" id="MicrosporidiaDB:CWI39_1807p0010"/>
<reference evidence="2 3" key="1">
    <citation type="submission" date="2017-12" db="EMBL/GenBank/DDBJ databases">
        <authorList>
            <person name="Pombert J.-F."/>
            <person name="Haag K.L."/>
            <person name="Ebert D."/>
        </authorList>
    </citation>
    <scope>NUCLEOTIDE SEQUENCE [LARGE SCALE GENOMIC DNA]</scope>
    <source>
        <strain evidence="2">BE-OM-2</strain>
    </source>
</reference>
<evidence type="ECO:0000313" key="3">
    <source>
        <dbReference type="Proteomes" id="UP000291404"/>
    </source>
</evidence>
<protein>
    <submittedName>
        <fullName evidence="2">Uncharacterized protein</fullName>
    </submittedName>
</protein>
<feature type="region of interest" description="Disordered" evidence="1">
    <location>
        <begin position="113"/>
        <end position="133"/>
    </location>
</feature>
<organism evidence="2 3">
    <name type="scientific">Hamiltosporidium magnivora</name>
    <dbReference type="NCBI Taxonomy" id="148818"/>
    <lineage>
        <taxon>Eukaryota</taxon>
        <taxon>Fungi</taxon>
        <taxon>Fungi incertae sedis</taxon>
        <taxon>Microsporidia</taxon>
        <taxon>Dubosqiidae</taxon>
        <taxon>Hamiltosporidium</taxon>
    </lineage>
</organism>
<comment type="caution">
    <text evidence="2">The sequence shown here is derived from an EMBL/GenBank/DDBJ whole genome shotgun (WGS) entry which is preliminary data.</text>
</comment>
<dbReference type="VEuPathDB" id="MicrosporidiaDB:CWI36_1554p0010"/>
<dbReference type="EMBL" id="PITI01001554">
    <property type="protein sequence ID" value="TBU00717.1"/>
    <property type="molecule type" value="Genomic_DNA"/>
</dbReference>
<feature type="compositionally biased region" description="Basic and acidic residues" evidence="1">
    <location>
        <begin position="123"/>
        <end position="133"/>
    </location>
</feature>
<name>A0A4Q9L069_9MICR</name>
<dbReference type="AlphaFoldDB" id="A0A4Q9L069"/>
<sequence>MLTINCDKVGITSEIHSKYFNLKDLEKKNLLNTDLALSYRGSVEIISYGITWDVTPKNMAITHNLEAYIRSIIIKKLVETISFNHKKRLESVPNAEESWERASMGVITSAEMHEEPTPLLKQDSNDKDGVKKI</sequence>
<keyword evidence="3" id="KW-1185">Reference proteome</keyword>